<dbReference type="SFLD" id="SFLDG00358">
    <property type="entry name" value="Main_(cytGST)"/>
    <property type="match status" value="1"/>
</dbReference>
<dbReference type="GO" id="GO:0004364">
    <property type="term" value="F:glutathione transferase activity"/>
    <property type="evidence" value="ECO:0007669"/>
    <property type="project" value="TreeGrafter"/>
</dbReference>
<evidence type="ECO:0000259" key="2">
    <source>
        <dbReference type="PROSITE" id="PS50404"/>
    </source>
</evidence>
<dbReference type="AlphaFoldDB" id="A0AAQ3RAT0"/>
<dbReference type="InterPro" id="IPR004045">
    <property type="entry name" value="Glutathione_S-Trfase_N"/>
</dbReference>
<proteinExistence type="inferred from homology"/>
<organism evidence="4 5">
    <name type="scientific">Acrodontium crateriforme</name>
    <dbReference type="NCBI Taxonomy" id="150365"/>
    <lineage>
        <taxon>Eukaryota</taxon>
        <taxon>Fungi</taxon>
        <taxon>Dikarya</taxon>
        <taxon>Ascomycota</taxon>
        <taxon>Pezizomycotina</taxon>
        <taxon>Dothideomycetes</taxon>
        <taxon>Dothideomycetidae</taxon>
        <taxon>Mycosphaerellales</taxon>
        <taxon>Teratosphaeriaceae</taxon>
        <taxon>Acrodontium</taxon>
    </lineage>
</organism>
<evidence type="ECO:0000256" key="1">
    <source>
        <dbReference type="ARBA" id="ARBA00010007"/>
    </source>
</evidence>
<gene>
    <name evidence="4" type="ORF">R9X50_00749600</name>
</gene>
<dbReference type="GO" id="GO:0005739">
    <property type="term" value="C:mitochondrion"/>
    <property type="evidence" value="ECO:0007669"/>
    <property type="project" value="TreeGrafter"/>
</dbReference>
<dbReference type="SUPFAM" id="SSF47616">
    <property type="entry name" value="GST C-terminal domain-like"/>
    <property type="match status" value="1"/>
</dbReference>
<dbReference type="InterPro" id="IPR036282">
    <property type="entry name" value="Glutathione-S-Trfase_C_sf"/>
</dbReference>
<dbReference type="Pfam" id="PF00043">
    <property type="entry name" value="GST_C"/>
    <property type="match status" value="1"/>
</dbReference>
<keyword evidence="4" id="KW-0413">Isomerase</keyword>
<dbReference type="Pfam" id="PF13409">
    <property type="entry name" value="GST_N_2"/>
    <property type="match status" value="1"/>
</dbReference>
<feature type="domain" description="GST C-terminal" evidence="3">
    <location>
        <begin position="96"/>
        <end position="218"/>
    </location>
</feature>
<dbReference type="InterPro" id="IPR036249">
    <property type="entry name" value="Thioredoxin-like_sf"/>
</dbReference>
<dbReference type="Gene3D" id="3.40.30.10">
    <property type="entry name" value="Glutaredoxin"/>
    <property type="match status" value="1"/>
</dbReference>
<dbReference type="InterPro" id="IPR010987">
    <property type="entry name" value="Glutathione-S-Trfase_C-like"/>
</dbReference>
<protein>
    <submittedName>
        <fullName evidence="4">Maleylacetoacetate isomerase</fullName>
    </submittedName>
</protein>
<feature type="domain" description="GST N-terminal" evidence="2">
    <location>
        <begin position="7"/>
        <end position="88"/>
    </location>
</feature>
<dbReference type="CDD" id="cd03191">
    <property type="entry name" value="GST_C_Zeta"/>
    <property type="match status" value="1"/>
</dbReference>
<dbReference type="SFLD" id="SFLDS00019">
    <property type="entry name" value="Glutathione_Transferase_(cytos"/>
    <property type="match status" value="1"/>
</dbReference>
<sequence>MDSKHPGNVVLYGYYRSSCSARLRIALAVKGIGYKAEFVNIKDGFHLQPDYIAINASRTVPTLYLGETKVTQSVAALELLEEAFPNSTPLLPPPSNPIGRAQVRTMVNIIADDIQPPTNMKVLKRIGKLQQDTAQWARDFMGEGFRAYEEVLTETAGTCSYGDQITLADTALVPAVWNAERYGLDLTPYPNIVKVYKHLSTLPEIKTSHWQAQPDCPEELR</sequence>
<dbReference type="SUPFAM" id="SSF52833">
    <property type="entry name" value="Thioredoxin-like"/>
    <property type="match status" value="1"/>
</dbReference>
<accession>A0AAQ3RAT0</accession>
<dbReference type="NCBIfam" id="TIGR01262">
    <property type="entry name" value="maiA"/>
    <property type="match status" value="1"/>
</dbReference>
<evidence type="ECO:0000313" key="5">
    <source>
        <dbReference type="Proteomes" id="UP001303373"/>
    </source>
</evidence>
<dbReference type="PROSITE" id="PS50404">
    <property type="entry name" value="GST_NTER"/>
    <property type="match status" value="1"/>
</dbReference>
<dbReference type="Gene3D" id="1.20.1050.10">
    <property type="match status" value="1"/>
</dbReference>
<dbReference type="InterPro" id="IPR005955">
    <property type="entry name" value="GST_Zeta"/>
</dbReference>
<evidence type="ECO:0000259" key="3">
    <source>
        <dbReference type="PROSITE" id="PS50405"/>
    </source>
</evidence>
<dbReference type="InterPro" id="IPR040079">
    <property type="entry name" value="Glutathione_S-Trfase"/>
</dbReference>
<dbReference type="GO" id="GO:0006559">
    <property type="term" value="P:L-phenylalanine catabolic process"/>
    <property type="evidence" value="ECO:0007669"/>
    <property type="project" value="TreeGrafter"/>
</dbReference>
<dbReference type="InterPro" id="IPR004046">
    <property type="entry name" value="GST_C"/>
</dbReference>
<dbReference type="PROSITE" id="PS50405">
    <property type="entry name" value="GST_CTER"/>
    <property type="match status" value="1"/>
</dbReference>
<dbReference type="PANTHER" id="PTHR42673">
    <property type="entry name" value="MALEYLACETOACETATE ISOMERASE"/>
    <property type="match status" value="1"/>
</dbReference>
<reference evidence="4 5" key="1">
    <citation type="submission" date="2023-11" db="EMBL/GenBank/DDBJ databases">
        <title>An acidophilic fungus is an integral part of prey digestion in a carnivorous sundew plant.</title>
        <authorList>
            <person name="Tsai I.J."/>
        </authorList>
    </citation>
    <scope>NUCLEOTIDE SEQUENCE [LARGE SCALE GENOMIC DNA]</scope>
    <source>
        <strain evidence="4">169a</strain>
    </source>
</reference>
<dbReference type="GO" id="GO:0016034">
    <property type="term" value="F:maleylacetoacetate isomerase activity"/>
    <property type="evidence" value="ECO:0007669"/>
    <property type="project" value="TreeGrafter"/>
</dbReference>
<keyword evidence="5" id="KW-1185">Reference proteome</keyword>
<evidence type="ECO:0000313" key="4">
    <source>
        <dbReference type="EMBL" id="WPH04604.1"/>
    </source>
</evidence>
<dbReference type="EMBL" id="CP138592">
    <property type="protein sequence ID" value="WPH04604.1"/>
    <property type="molecule type" value="Genomic_DNA"/>
</dbReference>
<dbReference type="PANTHER" id="PTHR42673:SF4">
    <property type="entry name" value="MALEYLACETOACETATE ISOMERASE"/>
    <property type="match status" value="1"/>
</dbReference>
<name>A0AAQ3RAT0_9PEZI</name>
<dbReference type="InterPro" id="IPR034330">
    <property type="entry name" value="GST_Zeta_C"/>
</dbReference>
<comment type="similarity">
    <text evidence="1">Belongs to the GST superfamily. Zeta family.</text>
</comment>
<dbReference type="GO" id="GO:0006749">
    <property type="term" value="P:glutathione metabolic process"/>
    <property type="evidence" value="ECO:0007669"/>
    <property type="project" value="TreeGrafter"/>
</dbReference>
<dbReference type="Proteomes" id="UP001303373">
    <property type="component" value="Chromosome 13"/>
</dbReference>
<dbReference type="FunFam" id="1.20.1050.10:FF:000010">
    <property type="entry name" value="Maleylacetoacetate isomerase isoform 1"/>
    <property type="match status" value="1"/>
</dbReference>